<dbReference type="Proteomes" id="UP000635828">
    <property type="component" value="Unassembled WGS sequence"/>
</dbReference>
<evidence type="ECO:0000256" key="8">
    <source>
        <dbReference type="ARBA" id="ARBA00023136"/>
    </source>
</evidence>
<keyword evidence="4 9" id="KW-0812">Transmembrane</keyword>
<evidence type="ECO:0000256" key="6">
    <source>
        <dbReference type="ARBA" id="ARBA00022989"/>
    </source>
</evidence>
<protein>
    <recommendedName>
        <fullName evidence="9 10">Multifunctional fusion protein</fullName>
    </recommendedName>
    <domain>
        <recommendedName>
            <fullName evidence="9">Protein translocase subunit SecD</fullName>
        </recommendedName>
    </domain>
    <domain>
        <recommendedName>
            <fullName evidence="10">Protein-export membrane protein SecF</fullName>
        </recommendedName>
    </domain>
</protein>
<feature type="domain" description="SecDF P1 head subdomain" evidence="14">
    <location>
        <begin position="132"/>
        <end position="231"/>
    </location>
</feature>
<accession>A0ABR7FMA8</accession>
<reference evidence="15 16" key="1">
    <citation type="submission" date="2020-08" db="EMBL/GenBank/DDBJ databases">
        <title>Genome public.</title>
        <authorList>
            <person name="Liu C."/>
            <person name="Sun Q."/>
        </authorList>
    </citation>
    <scope>NUCLEOTIDE SEQUENCE [LARGE SCALE GENOMIC DNA]</scope>
    <source>
        <strain evidence="15 16">NSJ-7</strain>
    </source>
</reference>
<feature type="transmembrane region" description="Helical" evidence="9">
    <location>
        <begin position="380"/>
        <end position="407"/>
    </location>
</feature>
<dbReference type="NCBIfam" id="TIGR01129">
    <property type="entry name" value="secD"/>
    <property type="match status" value="1"/>
</dbReference>
<gene>
    <name evidence="9" type="primary">secD</name>
    <name evidence="10" type="synonym">secF</name>
    <name evidence="15" type="ORF">H8S22_01610</name>
</gene>
<keyword evidence="8 9" id="KW-0472">Membrane</keyword>
<feature type="transmembrane region" description="Helical" evidence="9">
    <location>
        <begin position="12"/>
        <end position="30"/>
    </location>
</feature>
<evidence type="ECO:0000256" key="7">
    <source>
        <dbReference type="ARBA" id="ARBA00023010"/>
    </source>
</evidence>
<feature type="transmembrane region" description="Helical" evidence="9">
    <location>
        <begin position="306"/>
        <end position="327"/>
    </location>
</feature>
<sequence>MKTNKNKKGRYAVGIILLAALCVFGVFITAKGLGKNKIGRAKNIELGLDLAGGVSITYEVDGKNVSDKNIDDTVYKLQKRVEGYSTESEVYRQGKNRINIEIPGVTDANKILDELGQPGTLAFMVQDGKSMKTVLTGNNVKSAKAQTTEGDNGAKDYVVALEFDKKGTKAFADATKKNVGKPIYIIYDNQIISAPNVQTVITKGECSITGMESFEAAENLASSIRIGSLPVKLKELRSNVVSAKLGVDAIQTSVKAGAIGFALVCILMIALYYLPGVIACFALAIYVLMTLLALNGFNVTLTLPGLAGIILGIGMAVDANVIIYSRIKEEVSLGKNVGTAIKSGFHKAASAIIDGNVTTLIAVAVLWFKGTGTVKGFAQTLGMSVLISMFTALVISRFLVTAAYKFGLRSPKLYGKARALKERDFIGVSRRCMAAALLVIVVGLAFLPVNKSKIGSPLNFDLEFSGGTSSTITFDKSVKVDDSLEKKVVSAYEKVSKSTSVQGQKVKANNQMVIKSVELNLSQRKQIENTMKKDFKAKSVATENISSTISNEMQRDAIVSVVIASICMLIYIAIRFKDVKFGASAIIALLNDVLIVFAAYSIGRLSVGGTFIACMLTIIGYSINSTIVIFDRIRENIQEADNTQLKGIVNRSIIQTLTRSINTSLTTFIMVFVLFLMGVSSIRQFALTLMVGVVCGAFSSVCITGPLWYFMKTGFKKEQKAAVTDHKTETENGQETIAAPKPKKKKKKKKKGIR</sequence>
<dbReference type="InterPro" id="IPR005665">
    <property type="entry name" value="SecF_bac"/>
</dbReference>
<evidence type="ECO:0000256" key="4">
    <source>
        <dbReference type="ARBA" id="ARBA00022692"/>
    </source>
</evidence>
<comment type="subunit">
    <text evidence="9">Forms a complex with SecF. Part of the essential Sec protein translocation apparatus which comprises SecA, SecYEG and auxiliary proteins SecDF. Other proteins may also be involved.</text>
</comment>
<dbReference type="InterPro" id="IPR022646">
    <property type="entry name" value="SecD/SecF_CS"/>
</dbReference>
<feature type="transmembrane region" description="Helical" evidence="9">
    <location>
        <begin position="608"/>
        <end position="630"/>
    </location>
</feature>
<evidence type="ECO:0000256" key="9">
    <source>
        <dbReference type="HAMAP-Rule" id="MF_01463"/>
    </source>
</evidence>
<dbReference type="Gene3D" id="3.30.70.3220">
    <property type="match status" value="1"/>
</dbReference>
<dbReference type="InterPro" id="IPR022813">
    <property type="entry name" value="SecD/SecF_arch_bac"/>
</dbReference>
<keyword evidence="2 9" id="KW-0813">Transport</keyword>
<dbReference type="InterPro" id="IPR022645">
    <property type="entry name" value="SecD/SecF_bac"/>
</dbReference>
<evidence type="ECO:0000259" key="14">
    <source>
        <dbReference type="Pfam" id="PF22599"/>
    </source>
</evidence>
<name>A0ABR7FMA8_9FIRM</name>
<dbReference type="NCBIfam" id="TIGR00966">
    <property type="entry name" value="transloc_SecF"/>
    <property type="match status" value="1"/>
</dbReference>
<dbReference type="HAMAP" id="MF_01464_B">
    <property type="entry name" value="SecF_B"/>
    <property type="match status" value="1"/>
</dbReference>
<keyword evidence="3 9" id="KW-1003">Cell membrane</keyword>
<feature type="compositionally biased region" description="Basic residues" evidence="11">
    <location>
        <begin position="741"/>
        <end position="754"/>
    </location>
</feature>
<proteinExistence type="inferred from homology"/>
<dbReference type="InterPro" id="IPR055344">
    <property type="entry name" value="SecD_SecF_C_bact"/>
</dbReference>
<feature type="domain" description="Protein translocase subunit SecDF P1" evidence="13">
    <location>
        <begin position="73"/>
        <end position="127"/>
    </location>
</feature>
<feature type="transmembrane region" description="Helical" evidence="9">
    <location>
        <begin position="557"/>
        <end position="574"/>
    </location>
</feature>
<evidence type="ECO:0000313" key="16">
    <source>
        <dbReference type="Proteomes" id="UP000635828"/>
    </source>
</evidence>
<dbReference type="PANTHER" id="PTHR30081">
    <property type="entry name" value="PROTEIN-EXPORT MEMBRANE PROTEIN SEC"/>
    <property type="match status" value="1"/>
</dbReference>
<dbReference type="NCBIfam" id="TIGR00916">
    <property type="entry name" value="2A0604s01"/>
    <property type="match status" value="2"/>
</dbReference>
<dbReference type="Pfam" id="PF22599">
    <property type="entry name" value="SecDF_P1_head"/>
    <property type="match status" value="1"/>
</dbReference>
<keyword evidence="7 9" id="KW-0811">Translocation</keyword>
<organism evidence="15 16">
    <name type="scientific">Anaerostipes hominis</name>
    <name type="common">ex Liu et al. 2021</name>
    <dbReference type="NCBI Taxonomy" id="2763018"/>
    <lineage>
        <taxon>Bacteria</taxon>
        <taxon>Bacillati</taxon>
        <taxon>Bacillota</taxon>
        <taxon>Clostridia</taxon>
        <taxon>Lachnospirales</taxon>
        <taxon>Lachnospiraceae</taxon>
        <taxon>Anaerostipes</taxon>
    </lineage>
</organism>
<dbReference type="Pfam" id="PF02355">
    <property type="entry name" value="SecD_SecF_C"/>
    <property type="match status" value="2"/>
</dbReference>
<evidence type="ECO:0000256" key="11">
    <source>
        <dbReference type="SAM" id="MobiDB-lite"/>
    </source>
</evidence>
<evidence type="ECO:0000259" key="12">
    <source>
        <dbReference type="Pfam" id="PF02355"/>
    </source>
</evidence>
<evidence type="ECO:0000256" key="1">
    <source>
        <dbReference type="ARBA" id="ARBA00004651"/>
    </source>
</evidence>
<feature type="transmembrane region" description="Helical" evidence="9">
    <location>
        <begin position="348"/>
        <end position="368"/>
    </location>
</feature>
<comment type="function">
    <text evidence="9">Part of the Sec protein translocase complex. Interacts with the SecYEG preprotein conducting channel. SecDF uses the proton motive force (PMF) to complete protein translocation after the ATP-dependent function of SecA.</text>
</comment>
<comment type="similarity">
    <text evidence="10">Belongs to the SecD/SecF family. SecF subfamily.</text>
</comment>
<dbReference type="EMBL" id="JACOOS010000001">
    <property type="protein sequence ID" value="MBC5676350.1"/>
    <property type="molecule type" value="Genomic_DNA"/>
</dbReference>
<feature type="region of interest" description="Disordered" evidence="11">
    <location>
        <begin position="721"/>
        <end position="754"/>
    </location>
</feature>
<keyword evidence="6 9" id="KW-1133">Transmembrane helix</keyword>
<comment type="caution">
    <text evidence="9">Lacks conserved residue(s) required for the propagation of feature annotation.</text>
</comment>
<comment type="caution">
    <text evidence="15">The sequence shown here is derived from an EMBL/GenBank/DDBJ whole genome shotgun (WGS) entry which is preliminary data.</text>
</comment>
<feature type="transmembrane region" description="Helical" evidence="9">
    <location>
        <begin position="581"/>
        <end position="602"/>
    </location>
</feature>
<feature type="transmembrane region" description="Helical" evidence="9">
    <location>
        <begin position="261"/>
        <end position="294"/>
    </location>
</feature>
<comment type="subcellular location">
    <subcellularLocation>
        <location evidence="1 9">Cell membrane</location>
        <topology evidence="1 9">Multi-pass membrane protein</topology>
    </subcellularLocation>
</comment>
<evidence type="ECO:0000256" key="10">
    <source>
        <dbReference type="HAMAP-Rule" id="MF_01464"/>
    </source>
</evidence>
<dbReference type="RefSeq" id="WP_024728310.1">
    <property type="nucleotide sequence ID" value="NZ_JACOOS010000001.1"/>
</dbReference>
<evidence type="ECO:0000259" key="13">
    <source>
        <dbReference type="Pfam" id="PF21760"/>
    </source>
</evidence>
<evidence type="ECO:0000256" key="3">
    <source>
        <dbReference type="ARBA" id="ARBA00022475"/>
    </source>
</evidence>
<dbReference type="Pfam" id="PF07549">
    <property type="entry name" value="Sec_GG"/>
    <property type="match status" value="1"/>
</dbReference>
<dbReference type="Gene3D" id="1.20.1640.10">
    <property type="entry name" value="Multidrug efflux transporter AcrB transmembrane domain"/>
    <property type="match status" value="2"/>
</dbReference>
<dbReference type="InterPro" id="IPR054384">
    <property type="entry name" value="SecDF_P1_head"/>
</dbReference>
<evidence type="ECO:0000256" key="2">
    <source>
        <dbReference type="ARBA" id="ARBA00022448"/>
    </source>
</evidence>
<comment type="similarity">
    <text evidence="9">Belongs to the SecD/SecF family. SecD subfamily.</text>
</comment>
<dbReference type="SUPFAM" id="SSF82866">
    <property type="entry name" value="Multidrug efflux transporter AcrB transmembrane domain"/>
    <property type="match status" value="2"/>
</dbReference>
<dbReference type="Pfam" id="PF21760">
    <property type="entry name" value="SecD_1st"/>
    <property type="match status" value="1"/>
</dbReference>
<keyword evidence="5 9" id="KW-0653">Protein transport</keyword>
<dbReference type="PRINTS" id="PR01755">
    <property type="entry name" value="SECFTRNLCASE"/>
</dbReference>
<feature type="compositionally biased region" description="Basic and acidic residues" evidence="11">
    <location>
        <begin position="721"/>
        <end position="730"/>
    </location>
</feature>
<dbReference type="InterPro" id="IPR048634">
    <property type="entry name" value="SecD_SecF_C"/>
</dbReference>
<comment type="subunit">
    <text evidence="10">Forms a complex with SecD. Part of the essential Sec protein translocation apparatus which comprises SecA, SecYEG and auxiliary proteins SecDF. Other proteins may also be involved.</text>
</comment>
<dbReference type="PANTHER" id="PTHR30081:SF1">
    <property type="entry name" value="PROTEIN TRANSLOCASE SUBUNIT SECD"/>
    <property type="match status" value="1"/>
</dbReference>
<evidence type="ECO:0000313" key="15">
    <source>
        <dbReference type="EMBL" id="MBC5676350.1"/>
    </source>
</evidence>
<dbReference type="InterPro" id="IPR048631">
    <property type="entry name" value="SecD_1st"/>
</dbReference>
<feature type="transmembrane region" description="Helical" evidence="9">
    <location>
        <begin position="661"/>
        <end position="679"/>
    </location>
</feature>
<dbReference type="HAMAP" id="MF_01463_B">
    <property type="entry name" value="SecD_B"/>
    <property type="match status" value="1"/>
</dbReference>
<dbReference type="InterPro" id="IPR005791">
    <property type="entry name" value="SecD"/>
</dbReference>
<feature type="transmembrane region" description="Helical" evidence="9">
    <location>
        <begin position="685"/>
        <end position="710"/>
    </location>
</feature>
<feature type="domain" description="Protein export membrane protein SecD/SecF C-terminal" evidence="12">
    <location>
        <begin position="532"/>
        <end position="712"/>
    </location>
</feature>
<evidence type="ECO:0000256" key="5">
    <source>
        <dbReference type="ARBA" id="ARBA00022927"/>
    </source>
</evidence>
<feature type="domain" description="Protein export membrane protein SecD/SecF C-terminal" evidence="12">
    <location>
        <begin position="233"/>
        <end position="401"/>
    </location>
</feature>
<feature type="transmembrane region" description="Helical" evidence="9">
    <location>
        <begin position="428"/>
        <end position="449"/>
    </location>
</feature>
<keyword evidence="16" id="KW-1185">Reference proteome</keyword>